<evidence type="ECO:0000313" key="2">
    <source>
        <dbReference type="Proteomes" id="UP000232688"/>
    </source>
</evidence>
<dbReference type="EMBL" id="LLXH01000118">
    <property type="protein sequence ID" value="PKC72599.1"/>
    <property type="molecule type" value="Genomic_DNA"/>
</dbReference>
<name>A0A2N0SAL8_9GLOM</name>
<dbReference type="VEuPathDB" id="FungiDB:RhiirA1_490955"/>
<gene>
    <name evidence="1" type="ORF">RhiirA1_490955</name>
</gene>
<sequence length="123" mass="14199">MSDIKNIVLDTVIIREQLTLCWKLSVTLKRALVTRVSLLNWSNGFKWIAIARHNNATDVGILYIEALKRNIKYLKVGYNRVTDKGVKELEEMSQLLIGIIKEFCNNDDDESSKNQNIIITKYL</sequence>
<reference evidence="1 2" key="2">
    <citation type="submission" date="2017-10" db="EMBL/GenBank/DDBJ databases">
        <title>Genome analyses suggest a sexual origin of heterokaryosis in a supposedly ancient asexual fungus.</title>
        <authorList>
            <person name="Corradi N."/>
            <person name="Sedzielewska K."/>
            <person name="Noel J."/>
            <person name="Charron P."/>
            <person name="Farinelli L."/>
            <person name="Marton T."/>
            <person name="Kruger M."/>
            <person name="Pelin A."/>
            <person name="Brachmann A."/>
            <person name="Corradi N."/>
        </authorList>
    </citation>
    <scope>NUCLEOTIDE SEQUENCE [LARGE SCALE GENOMIC DNA]</scope>
    <source>
        <strain evidence="1 2">A1</strain>
    </source>
</reference>
<dbReference type="AlphaFoldDB" id="A0A2N0SAL8"/>
<accession>A0A2N0SAL8</accession>
<dbReference type="Proteomes" id="UP000232688">
    <property type="component" value="Unassembled WGS sequence"/>
</dbReference>
<evidence type="ECO:0000313" key="1">
    <source>
        <dbReference type="EMBL" id="PKC72599.1"/>
    </source>
</evidence>
<organism evidence="1 2">
    <name type="scientific">Rhizophagus irregularis</name>
    <dbReference type="NCBI Taxonomy" id="588596"/>
    <lineage>
        <taxon>Eukaryota</taxon>
        <taxon>Fungi</taxon>
        <taxon>Fungi incertae sedis</taxon>
        <taxon>Mucoromycota</taxon>
        <taxon>Glomeromycotina</taxon>
        <taxon>Glomeromycetes</taxon>
        <taxon>Glomerales</taxon>
        <taxon>Glomeraceae</taxon>
        <taxon>Rhizophagus</taxon>
    </lineage>
</organism>
<protein>
    <submittedName>
        <fullName evidence="1">Uncharacterized protein</fullName>
    </submittedName>
</protein>
<comment type="caution">
    <text evidence="1">The sequence shown here is derived from an EMBL/GenBank/DDBJ whole genome shotgun (WGS) entry which is preliminary data.</text>
</comment>
<reference evidence="1 2" key="1">
    <citation type="submission" date="2017-10" db="EMBL/GenBank/DDBJ databases">
        <title>Extensive intraspecific genome diversity in a model arbuscular mycorrhizal fungus.</title>
        <authorList>
            <person name="Chen E.C.H."/>
            <person name="Morin E."/>
            <person name="Baudet D."/>
            <person name="Noel J."/>
            <person name="Ndikumana S."/>
            <person name="Charron P."/>
            <person name="St-Onge C."/>
            <person name="Giorgi J."/>
            <person name="Grigoriev I.V."/>
            <person name="Roux C."/>
            <person name="Martin F.M."/>
            <person name="Corradi N."/>
        </authorList>
    </citation>
    <scope>NUCLEOTIDE SEQUENCE [LARGE SCALE GENOMIC DNA]</scope>
    <source>
        <strain evidence="1 2">A1</strain>
    </source>
</reference>
<proteinExistence type="predicted"/>